<feature type="transmembrane region" description="Helical" evidence="6">
    <location>
        <begin position="12"/>
        <end position="31"/>
    </location>
</feature>
<evidence type="ECO:0000256" key="1">
    <source>
        <dbReference type="ARBA" id="ARBA00004141"/>
    </source>
</evidence>
<dbReference type="GO" id="GO:0016020">
    <property type="term" value="C:membrane"/>
    <property type="evidence" value="ECO:0007669"/>
    <property type="project" value="UniProtKB-SubCell"/>
</dbReference>
<dbReference type="Proteomes" id="UP001227192">
    <property type="component" value="Unassembled WGS sequence"/>
</dbReference>
<feature type="transmembrane region" description="Helical" evidence="6">
    <location>
        <begin position="43"/>
        <end position="64"/>
    </location>
</feature>
<evidence type="ECO:0000256" key="3">
    <source>
        <dbReference type="ARBA" id="ARBA00022692"/>
    </source>
</evidence>
<keyword evidence="4 6" id="KW-1133">Transmembrane helix</keyword>
<comment type="subcellular location">
    <subcellularLocation>
        <location evidence="1">Membrane</location>
        <topology evidence="1">Multi-pass membrane protein</topology>
    </subcellularLocation>
</comment>
<reference evidence="8" key="1">
    <citation type="submission" date="2015-06" db="EMBL/GenBank/DDBJ databases">
        <authorList>
            <person name="Nguyen H."/>
        </authorList>
    </citation>
    <scope>NUCLEOTIDE SEQUENCE</scope>
    <source>
        <strain evidence="8">DAOM 180753</strain>
    </source>
</reference>
<feature type="domain" description="Major facilitator superfamily (MFS) profile" evidence="7">
    <location>
        <begin position="1"/>
        <end position="114"/>
    </location>
</feature>
<dbReference type="AlphaFoldDB" id="A0AAI9T9D6"/>
<dbReference type="Gene3D" id="1.20.1250.20">
    <property type="entry name" value="MFS general substrate transporter like domains"/>
    <property type="match status" value="1"/>
</dbReference>
<dbReference type="PANTHER" id="PTHR48022:SF55">
    <property type="entry name" value="SUGAR TRANSPORTER STL1"/>
    <property type="match status" value="1"/>
</dbReference>
<name>A0AAI9T9D6_PENTH</name>
<reference evidence="8" key="2">
    <citation type="journal article" date="2016" name="Fungal Biol.">
        <title>Ochratoxin A production by Penicillium thymicola.</title>
        <authorList>
            <person name="Nguyen H.D.T."/>
            <person name="McMullin D.R."/>
            <person name="Ponomareva E."/>
            <person name="Riley R."/>
            <person name="Pomraning K.R."/>
            <person name="Baker S.E."/>
            <person name="Seifert K.A."/>
        </authorList>
    </citation>
    <scope>NUCLEOTIDE SEQUENCE</scope>
    <source>
        <strain evidence="8">DAOM 180753</strain>
    </source>
</reference>
<dbReference type="InterPro" id="IPR005828">
    <property type="entry name" value="MFS_sugar_transport-like"/>
</dbReference>
<evidence type="ECO:0000313" key="9">
    <source>
        <dbReference type="Proteomes" id="UP001227192"/>
    </source>
</evidence>
<dbReference type="PROSITE" id="PS50850">
    <property type="entry name" value="MFS"/>
    <property type="match status" value="1"/>
</dbReference>
<keyword evidence="5 6" id="KW-0472">Membrane</keyword>
<gene>
    <name evidence="8" type="ORF">VN97_g11043</name>
</gene>
<evidence type="ECO:0000256" key="4">
    <source>
        <dbReference type="ARBA" id="ARBA00022989"/>
    </source>
</evidence>
<dbReference type="InterPro" id="IPR020846">
    <property type="entry name" value="MFS_dom"/>
</dbReference>
<dbReference type="InterPro" id="IPR050360">
    <property type="entry name" value="MFS_Sugar_Transporters"/>
</dbReference>
<dbReference type="GO" id="GO:0015793">
    <property type="term" value="P:glycerol transmembrane transport"/>
    <property type="evidence" value="ECO:0007669"/>
    <property type="project" value="TreeGrafter"/>
</dbReference>
<feature type="transmembrane region" description="Helical" evidence="6">
    <location>
        <begin position="85"/>
        <end position="105"/>
    </location>
</feature>
<keyword evidence="9" id="KW-1185">Reference proteome</keyword>
<protein>
    <recommendedName>
        <fullName evidence="7">Major facilitator superfamily (MFS) profile domain-containing protein</fullName>
    </recommendedName>
</protein>
<dbReference type="InterPro" id="IPR036259">
    <property type="entry name" value="MFS_trans_sf"/>
</dbReference>
<evidence type="ECO:0000256" key="2">
    <source>
        <dbReference type="ARBA" id="ARBA00010992"/>
    </source>
</evidence>
<dbReference type="GO" id="GO:0005351">
    <property type="term" value="F:carbohydrate:proton symporter activity"/>
    <property type="evidence" value="ECO:0007669"/>
    <property type="project" value="TreeGrafter"/>
</dbReference>
<keyword evidence="3 6" id="KW-0812">Transmembrane</keyword>
<proteinExistence type="inferred from homology"/>
<organism evidence="8 9">
    <name type="scientific">Penicillium thymicola</name>
    <dbReference type="NCBI Taxonomy" id="293382"/>
    <lineage>
        <taxon>Eukaryota</taxon>
        <taxon>Fungi</taxon>
        <taxon>Dikarya</taxon>
        <taxon>Ascomycota</taxon>
        <taxon>Pezizomycotina</taxon>
        <taxon>Eurotiomycetes</taxon>
        <taxon>Eurotiomycetidae</taxon>
        <taxon>Eurotiales</taxon>
        <taxon>Aspergillaceae</taxon>
        <taxon>Penicillium</taxon>
    </lineage>
</organism>
<evidence type="ECO:0000256" key="5">
    <source>
        <dbReference type="ARBA" id="ARBA00023136"/>
    </source>
</evidence>
<comment type="caution">
    <text evidence="8">The sequence shown here is derived from an EMBL/GenBank/DDBJ whole genome shotgun (WGS) entry which is preliminary data.</text>
</comment>
<dbReference type="EMBL" id="LACB01000566">
    <property type="protein sequence ID" value="KAJ9482389.1"/>
    <property type="molecule type" value="Genomic_DNA"/>
</dbReference>
<dbReference type="SUPFAM" id="SSF103473">
    <property type="entry name" value="MFS general substrate transporter"/>
    <property type="match status" value="1"/>
</dbReference>
<accession>A0AAI9T9D6</accession>
<dbReference type="Pfam" id="PF00083">
    <property type="entry name" value="Sugar_tr"/>
    <property type="match status" value="1"/>
</dbReference>
<comment type="similarity">
    <text evidence="2">Belongs to the major facilitator superfamily. Sugar transporter (TC 2.A.1.1) family.</text>
</comment>
<evidence type="ECO:0000256" key="6">
    <source>
        <dbReference type="SAM" id="Phobius"/>
    </source>
</evidence>
<evidence type="ECO:0000259" key="7">
    <source>
        <dbReference type="PROSITE" id="PS50850"/>
    </source>
</evidence>
<sequence length="114" mass="12732">MSECSKAHNRGFLVCFEGAIVAVGTFVAYWIDFGLFYVNSSVQWRFPVAFQILFAIMLTGALMLPDSPHWFIMQGRDEEALQVMAHLMIALLMTSMSWSAGYAGMNVNSRGIVL</sequence>
<dbReference type="PANTHER" id="PTHR48022">
    <property type="entry name" value="PLASTIDIC GLUCOSE TRANSPORTER 4"/>
    <property type="match status" value="1"/>
</dbReference>
<evidence type="ECO:0000313" key="8">
    <source>
        <dbReference type="EMBL" id="KAJ9482389.1"/>
    </source>
</evidence>